<keyword evidence="1" id="KW-0812">Transmembrane</keyword>
<comment type="caution">
    <text evidence="2">The sequence shown here is derived from an EMBL/GenBank/DDBJ whole genome shotgun (WGS) entry which is preliminary data.</text>
</comment>
<keyword evidence="1" id="KW-1133">Transmembrane helix</keyword>
<protein>
    <submittedName>
        <fullName evidence="2">Uncharacterized protein</fullName>
    </submittedName>
</protein>
<accession>A0ABT2MYH2</accession>
<feature type="transmembrane region" description="Helical" evidence="1">
    <location>
        <begin position="33"/>
        <end position="50"/>
    </location>
</feature>
<dbReference type="Proteomes" id="UP001525890">
    <property type="component" value="Unassembled WGS sequence"/>
</dbReference>
<sequence length="152" mass="17045">METMDFIFEFLAELVIGLISGIVGFFIGFFVGYGVAAIIEALSVAFATLYRNLVSSATKLFGSLKEATEHYLAVIAQHLDKNWSKIESQLRRELGYSTEWLIAIFSDRQQSFVQILHPRSYQEKSLMFSLGPADSKAQLPTKQNPVMTVLSL</sequence>
<reference evidence="2 3" key="1">
    <citation type="journal article" date="2022" name="Front. Microbiol.">
        <title>High genomic differentiation and limited gene flow indicate recent cryptic speciation within the genus Laspinema (cyanobacteria).</title>
        <authorList>
            <person name="Stanojkovic A."/>
            <person name="Skoupy S."/>
            <person name="Skaloud P."/>
            <person name="Dvorak P."/>
        </authorList>
    </citation>
    <scope>NUCLEOTIDE SEQUENCE [LARGE SCALE GENOMIC DNA]</scope>
    <source>
        <strain evidence="2 3">D2a</strain>
    </source>
</reference>
<feature type="transmembrane region" description="Helical" evidence="1">
    <location>
        <begin position="7"/>
        <end position="27"/>
    </location>
</feature>
<proteinExistence type="predicted"/>
<dbReference type="EMBL" id="JAMXFF010000060">
    <property type="protein sequence ID" value="MCT7969809.1"/>
    <property type="molecule type" value="Genomic_DNA"/>
</dbReference>
<keyword evidence="3" id="KW-1185">Reference proteome</keyword>
<organism evidence="2 3">
    <name type="scientific">Laspinema palackyanum D2a</name>
    <dbReference type="NCBI Taxonomy" id="2953684"/>
    <lineage>
        <taxon>Bacteria</taxon>
        <taxon>Bacillati</taxon>
        <taxon>Cyanobacteriota</taxon>
        <taxon>Cyanophyceae</taxon>
        <taxon>Oscillatoriophycideae</taxon>
        <taxon>Oscillatoriales</taxon>
        <taxon>Laspinemataceae</taxon>
        <taxon>Laspinema</taxon>
        <taxon>Laspinema palackyanum</taxon>
    </lineage>
</organism>
<evidence type="ECO:0000313" key="3">
    <source>
        <dbReference type="Proteomes" id="UP001525890"/>
    </source>
</evidence>
<evidence type="ECO:0000313" key="2">
    <source>
        <dbReference type="EMBL" id="MCT7969809.1"/>
    </source>
</evidence>
<gene>
    <name evidence="2" type="ORF">NG799_26190</name>
</gene>
<evidence type="ECO:0000256" key="1">
    <source>
        <dbReference type="SAM" id="Phobius"/>
    </source>
</evidence>
<name>A0ABT2MYH2_9CYAN</name>
<keyword evidence="1" id="KW-0472">Membrane</keyword>